<dbReference type="EMBL" id="CAJNIZ010006622">
    <property type="protein sequence ID" value="CAE7251476.1"/>
    <property type="molecule type" value="Genomic_DNA"/>
</dbReference>
<keyword evidence="2" id="KW-0732">Signal</keyword>
<proteinExistence type="predicted"/>
<keyword evidence="1" id="KW-0472">Membrane</keyword>
<keyword evidence="4" id="KW-1185">Reference proteome</keyword>
<sequence>PAMRWLLPSLLVAIGSPHLQDSHCVADELNNDEESRPLQVALLQRSLVLVSDPVQVDGAVRTTQQPQLASTQADTRRVSLPAWLCSGVLLAVFFILVQEALVAPGLVQPVLSRGTPPQAVFLSIWTCTFAASSVIMPVAFDFAIALGHGAVLSGFLVSAGALGGALGLLAGMSCVEDASWDQSTARRLCVWAGLLTSAIQLVEACVAQSALTGAGGLWTLLALRQGEAFSGAFALAPALAMQRRVYGESGSSTTLVQCSRSLGIAAGPALLLLAPERGLPHALAIAASVSLASAALCSLVLPQKLQHPPAPPVPLKELEMDSGDRKLLVSQMSFFFLVRPFVTAGAEAATMMILEVAYGWSAVTSGLSLSLAASASVLLAPFSMATREGTAEAQVFLTCAVVSLVGCALLFDLKALGAGGLLVGDVLLQSTAGPASAIAERWAKRAATPNSAYSPQKFHLVALGSTSLSRFLAPPLARGLLAAGGRNQYGLVQLALLTCVGYTAVRSCGIWQKVKEPKTPLQ</sequence>
<dbReference type="InterPro" id="IPR036259">
    <property type="entry name" value="MFS_trans_sf"/>
</dbReference>
<feature type="transmembrane region" description="Helical" evidence="1">
    <location>
        <begin position="360"/>
        <end position="381"/>
    </location>
</feature>
<comment type="caution">
    <text evidence="3">The sequence shown here is derived from an EMBL/GenBank/DDBJ whole genome shotgun (WGS) entry which is preliminary data.</text>
</comment>
<feature type="chain" id="PRO_5032380130" description="Solute carrier family 40 protein" evidence="2">
    <location>
        <begin position="22"/>
        <end position="522"/>
    </location>
</feature>
<evidence type="ECO:0000256" key="1">
    <source>
        <dbReference type="SAM" id="Phobius"/>
    </source>
</evidence>
<dbReference type="SUPFAM" id="SSF103473">
    <property type="entry name" value="MFS general substrate transporter"/>
    <property type="match status" value="1"/>
</dbReference>
<dbReference type="AlphaFoldDB" id="A0A812LSU0"/>
<feature type="transmembrane region" description="Helical" evidence="1">
    <location>
        <begin position="119"/>
        <end position="140"/>
    </location>
</feature>
<dbReference type="Gene3D" id="1.20.1250.20">
    <property type="entry name" value="MFS general substrate transporter like domains"/>
    <property type="match status" value="1"/>
</dbReference>
<feature type="transmembrane region" description="Helical" evidence="1">
    <location>
        <begin position="152"/>
        <end position="176"/>
    </location>
</feature>
<feature type="transmembrane region" description="Helical" evidence="1">
    <location>
        <begin position="393"/>
        <end position="411"/>
    </location>
</feature>
<feature type="transmembrane region" description="Helical" evidence="1">
    <location>
        <begin position="334"/>
        <end position="354"/>
    </location>
</feature>
<organism evidence="3 4">
    <name type="scientific">Symbiodinium pilosum</name>
    <name type="common">Dinoflagellate</name>
    <dbReference type="NCBI Taxonomy" id="2952"/>
    <lineage>
        <taxon>Eukaryota</taxon>
        <taxon>Sar</taxon>
        <taxon>Alveolata</taxon>
        <taxon>Dinophyceae</taxon>
        <taxon>Suessiales</taxon>
        <taxon>Symbiodiniaceae</taxon>
        <taxon>Symbiodinium</taxon>
    </lineage>
</organism>
<reference evidence="3" key="1">
    <citation type="submission" date="2021-02" db="EMBL/GenBank/DDBJ databases">
        <authorList>
            <person name="Dougan E. K."/>
            <person name="Rhodes N."/>
            <person name="Thang M."/>
            <person name="Chan C."/>
        </authorList>
    </citation>
    <scope>NUCLEOTIDE SEQUENCE</scope>
</reference>
<keyword evidence="1" id="KW-0812">Transmembrane</keyword>
<feature type="transmembrane region" description="Helical" evidence="1">
    <location>
        <begin position="279"/>
        <end position="301"/>
    </location>
</feature>
<feature type="non-terminal residue" evidence="3">
    <location>
        <position position="1"/>
    </location>
</feature>
<feature type="signal peptide" evidence="2">
    <location>
        <begin position="1"/>
        <end position="21"/>
    </location>
</feature>
<evidence type="ECO:0000313" key="3">
    <source>
        <dbReference type="EMBL" id="CAE7251476.1"/>
    </source>
</evidence>
<keyword evidence="1" id="KW-1133">Transmembrane helix</keyword>
<evidence type="ECO:0008006" key="5">
    <source>
        <dbReference type="Google" id="ProtNLM"/>
    </source>
</evidence>
<dbReference type="Proteomes" id="UP000649617">
    <property type="component" value="Unassembled WGS sequence"/>
</dbReference>
<accession>A0A812LSU0</accession>
<evidence type="ECO:0000313" key="4">
    <source>
        <dbReference type="Proteomes" id="UP000649617"/>
    </source>
</evidence>
<feature type="transmembrane region" description="Helical" evidence="1">
    <location>
        <begin position="80"/>
        <end position="107"/>
    </location>
</feature>
<dbReference type="OrthoDB" id="10493079at2759"/>
<protein>
    <recommendedName>
        <fullName evidence="5">Solute carrier family 40 protein</fullName>
    </recommendedName>
</protein>
<name>A0A812LSU0_SYMPI</name>
<gene>
    <name evidence="3" type="ORF">SPIL2461_LOCUS4877</name>
</gene>
<evidence type="ECO:0000256" key="2">
    <source>
        <dbReference type="SAM" id="SignalP"/>
    </source>
</evidence>